<evidence type="ECO:0000256" key="1">
    <source>
        <dbReference type="ARBA" id="ARBA00001947"/>
    </source>
</evidence>
<proteinExistence type="predicted"/>
<evidence type="ECO:0000313" key="3">
    <source>
        <dbReference type="EMBL" id="MCY6370877.1"/>
    </source>
</evidence>
<dbReference type="InterPro" id="IPR032466">
    <property type="entry name" value="Metal_Hydrolase"/>
</dbReference>
<dbReference type="EMBL" id="JAPQES010000003">
    <property type="protein sequence ID" value="MCY6370877.1"/>
    <property type="molecule type" value="Genomic_DNA"/>
</dbReference>
<dbReference type="SUPFAM" id="SSF51338">
    <property type="entry name" value="Composite domain of metallo-dependent hydrolases"/>
    <property type="match status" value="1"/>
</dbReference>
<dbReference type="Gene3D" id="3.20.20.140">
    <property type="entry name" value="Metal-dependent hydrolases"/>
    <property type="match status" value="1"/>
</dbReference>
<gene>
    <name evidence="3" type="ORF">OXH55_09560</name>
</gene>
<feature type="domain" description="Amidohydrolase-related" evidence="2">
    <location>
        <begin position="7"/>
        <end position="347"/>
    </location>
</feature>
<protein>
    <submittedName>
        <fullName evidence="3">Amidohydrolase family protein</fullName>
    </submittedName>
</protein>
<dbReference type="PANTHER" id="PTHR11647:SF1">
    <property type="entry name" value="COLLAPSIN RESPONSE MEDIATOR PROTEIN"/>
    <property type="match status" value="1"/>
</dbReference>
<dbReference type="InterPro" id="IPR006680">
    <property type="entry name" value="Amidohydro-rel"/>
</dbReference>
<dbReference type="Proteomes" id="UP001079657">
    <property type="component" value="Unassembled WGS sequence"/>
</dbReference>
<keyword evidence="4" id="KW-1185">Reference proteome</keyword>
<comment type="cofactor">
    <cofactor evidence="1">
        <name>Zn(2+)</name>
        <dbReference type="ChEBI" id="CHEBI:29105"/>
    </cofactor>
</comment>
<dbReference type="SUPFAM" id="SSF51556">
    <property type="entry name" value="Metallo-dependent hydrolases"/>
    <property type="match status" value="1"/>
</dbReference>
<name>A0ABT4CPA4_9CLOT</name>
<sequence length="378" mass="43526">MDAEDNYVFPGFIDTHTHLELPKRLGFSKDTNDFETETMAALAGGTTTIFDFVLPEKNESLIDALNRKVKYYEGTANCKYQFHVVLTEVKDNLYEQLKQLKRKGIKGIKIYTTYDKRLTNEEIIKVMNYCSKLDLVVLVHCEDNAIIEYCKNKHNYNFKRPAKAEENAVYTIANYALITKCITYFCNISCSKSVEIIKRIKQKGGKVYLETCPHYLILNSSKYLKSSLKEGTKFLVSPPLREEKDNKALIEACLDGTVDLISTDHCAYLFEEHKKKYYYDISKAAEGIPGIQLRPSLIYTILVKERGFSVENFVKLLSYNPSRIFSVYDRGYIREGATADIVIWEDKKFKVNIEDLHEGTDYSPYEGMELVGKAKYVL</sequence>
<reference evidence="3" key="1">
    <citation type="submission" date="2022-12" db="EMBL/GenBank/DDBJ databases">
        <authorList>
            <person name="Wang J."/>
        </authorList>
    </citation>
    <scope>NUCLEOTIDE SEQUENCE</scope>
    <source>
        <strain evidence="3">HY-42-06</strain>
    </source>
</reference>
<comment type="caution">
    <text evidence="3">The sequence shown here is derived from an EMBL/GenBank/DDBJ whole genome shotgun (WGS) entry which is preliminary data.</text>
</comment>
<dbReference type="Pfam" id="PF01979">
    <property type="entry name" value="Amidohydro_1"/>
    <property type="match status" value="1"/>
</dbReference>
<evidence type="ECO:0000313" key="4">
    <source>
        <dbReference type="Proteomes" id="UP001079657"/>
    </source>
</evidence>
<dbReference type="PANTHER" id="PTHR11647">
    <property type="entry name" value="HYDRANTOINASE/DIHYDROPYRIMIDINASE FAMILY MEMBER"/>
    <property type="match status" value="1"/>
</dbReference>
<dbReference type="InterPro" id="IPR050378">
    <property type="entry name" value="Metallo-dep_Hydrolases_sf"/>
</dbReference>
<organism evidence="3 4">
    <name type="scientific">Clostridium ganghwense</name>
    <dbReference type="NCBI Taxonomy" id="312089"/>
    <lineage>
        <taxon>Bacteria</taxon>
        <taxon>Bacillati</taxon>
        <taxon>Bacillota</taxon>
        <taxon>Clostridia</taxon>
        <taxon>Eubacteriales</taxon>
        <taxon>Clostridiaceae</taxon>
        <taxon>Clostridium</taxon>
    </lineage>
</organism>
<accession>A0ABT4CPA4</accession>
<dbReference type="InterPro" id="IPR011059">
    <property type="entry name" value="Metal-dep_hydrolase_composite"/>
</dbReference>
<evidence type="ECO:0000259" key="2">
    <source>
        <dbReference type="Pfam" id="PF01979"/>
    </source>
</evidence>